<keyword evidence="1" id="KW-0812">Transmembrane</keyword>
<accession>A0A6L6IS21</accession>
<dbReference type="EMBL" id="WMJZ01000055">
    <property type="protein sequence ID" value="MTH48747.1"/>
    <property type="molecule type" value="Genomic_DNA"/>
</dbReference>
<gene>
    <name evidence="2" type="ORF">GJV78_21395</name>
</gene>
<dbReference type="AlphaFoldDB" id="A0A6L6IS21"/>
<sequence length="147" mass="16839">MNMTGLVIKLPVKVLVFIVLISFLLFFKGSLEAKVKIISISNPVYIGIVKENITLKQACNNWMIDSDDVVSIFNLSIKYNDEGGIRREFYWLPCEIRGKLESNGTEWTFVINAASTSIWKNNEEEIYWGCKKIGCNEFFLLPFDGLK</sequence>
<reference evidence="2 3" key="1">
    <citation type="submission" date="2019-11" db="EMBL/GenBank/DDBJ databases">
        <title>Escherichia alba sp. nov. isolated from the gut of plastic-eating superworms Zophobas atratus.</title>
        <authorList>
            <person name="Yang Y."/>
        </authorList>
    </citation>
    <scope>NUCLEOTIDE SEQUENCE [LARGE SCALE GENOMIC DNA]</scope>
    <source>
        <strain evidence="3">BIT-B35</strain>
    </source>
</reference>
<keyword evidence="1" id="KW-0472">Membrane</keyword>
<evidence type="ECO:0000256" key="1">
    <source>
        <dbReference type="SAM" id="Phobius"/>
    </source>
</evidence>
<proteinExistence type="predicted"/>
<dbReference type="Proteomes" id="UP000477739">
    <property type="component" value="Unassembled WGS sequence"/>
</dbReference>
<protein>
    <submittedName>
        <fullName evidence="2">Uncharacterized protein</fullName>
    </submittedName>
</protein>
<comment type="caution">
    <text evidence="2">The sequence shown here is derived from an EMBL/GenBank/DDBJ whole genome shotgun (WGS) entry which is preliminary data.</text>
</comment>
<keyword evidence="3" id="KW-1185">Reference proteome</keyword>
<evidence type="ECO:0000313" key="2">
    <source>
        <dbReference type="EMBL" id="MTH48747.1"/>
    </source>
</evidence>
<name>A0A6L6IS21_9ENTR</name>
<keyword evidence="1" id="KW-1133">Transmembrane helix</keyword>
<evidence type="ECO:0000313" key="3">
    <source>
        <dbReference type="Proteomes" id="UP000477739"/>
    </source>
</evidence>
<organism evidence="2 3">
    <name type="scientific">Intestinirhabdus alba</name>
    <dbReference type="NCBI Taxonomy" id="2899544"/>
    <lineage>
        <taxon>Bacteria</taxon>
        <taxon>Pseudomonadati</taxon>
        <taxon>Pseudomonadota</taxon>
        <taxon>Gammaproteobacteria</taxon>
        <taxon>Enterobacterales</taxon>
        <taxon>Enterobacteriaceae</taxon>
        <taxon>Intestinirhabdus</taxon>
    </lineage>
</organism>
<feature type="transmembrane region" description="Helical" evidence="1">
    <location>
        <begin position="6"/>
        <end position="27"/>
    </location>
</feature>
<dbReference type="OrthoDB" id="6890906at2"/>